<dbReference type="RefSeq" id="XP_068358833.1">
    <property type="nucleotide sequence ID" value="XM_068492738.1"/>
</dbReference>
<organism evidence="6 7">
    <name type="scientific">Tritrichomonas foetus</name>
    <dbReference type="NCBI Taxonomy" id="1144522"/>
    <lineage>
        <taxon>Eukaryota</taxon>
        <taxon>Metamonada</taxon>
        <taxon>Parabasalia</taxon>
        <taxon>Tritrichomonadida</taxon>
        <taxon>Tritrichomonadidae</taxon>
        <taxon>Tritrichomonas</taxon>
    </lineage>
</organism>
<keyword evidence="2" id="KW-1015">Disulfide bond</keyword>
<dbReference type="InterPro" id="IPR013201">
    <property type="entry name" value="Prot_inhib_I29"/>
</dbReference>
<evidence type="ECO:0000313" key="7">
    <source>
        <dbReference type="Proteomes" id="UP000179807"/>
    </source>
</evidence>
<dbReference type="SMART" id="SM00848">
    <property type="entry name" value="Inhibitor_I29"/>
    <property type="match status" value="1"/>
</dbReference>
<dbReference type="Pfam" id="PF08246">
    <property type="entry name" value="Inhibitor_I29"/>
    <property type="match status" value="1"/>
</dbReference>
<dbReference type="SUPFAM" id="SSF54001">
    <property type="entry name" value="Cysteine proteinases"/>
    <property type="match status" value="1"/>
</dbReference>
<evidence type="ECO:0000313" key="6">
    <source>
        <dbReference type="EMBL" id="OHT05697.1"/>
    </source>
</evidence>
<feature type="domain" description="Cathepsin propeptide inhibitor" evidence="4">
    <location>
        <begin position="23"/>
        <end position="79"/>
    </location>
</feature>
<dbReference type="PANTHER" id="PTHR12411">
    <property type="entry name" value="CYSTEINE PROTEASE FAMILY C1-RELATED"/>
    <property type="match status" value="1"/>
</dbReference>
<dbReference type="Proteomes" id="UP000179807">
    <property type="component" value="Unassembled WGS sequence"/>
</dbReference>
<evidence type="ECO:0000259" key="4">
    <source>
        <dbReference type="SMART" id="SM00848"/>
    </source>
</evidence>
<evidence type="ECO:0000259" key="3">
    <source>
        <dbReference type="SMART" id="SM00645"/>
    </source>
</evidence>
<dbReference type="OrthoDB" id="10253408at2759"/>
<dbReference type="AlphaFoldDB" id="A0A1J4K2N5"/>
<evidence type="ECO:0000256" key="1">
    <source>
        <dbReference type="ARBA" id="ARBA00008455"/>
    </source>
</evidence>
<dbReference type="InterPro" id="IPR038765">
    <property type="entry name" value="Papain-like_cys_pep_sf"/>
</dbReference>
<dbReference type="InterPro" id="IPR025660">
    <property type="entry name" value="Pept_his_AS"/>
</dbReference>
<sequence length="324" mass="36196">MFVFLINLACSGVYVKHHEEKSFIAWMRKHKQFYTGHEYHVRFGVYLANSRFVESFNKGPKRNFHLSLNNLACMTPAEYRSINGLYQQFEGTKSTSNEPPKKFKKLSEIPKSIDYRDFGVVNPAQNQHFCGSCWAFAAICSCEGISALASGQLLKFSEQNLVDCICEGCGGGQRDVALDYVLDSQNGNFMLDDDYPYISKQNPSCMFDQSKAVGKINGYFKVDEGDEEGLLKAVGTYGPVSCGVNSFAGSFQHYSGGIYDDRENCRPTIITHAVCVIGYGTSEEGIDYYIVKNSWGDEWGELGFGRMIRGNNICGIANVSYPVF</sequence>
<feature type="domain" description="Peptidase C1A papain C-terminal" evidence="3">
    <location>
        <begin position="109"/>
        <end position="323"/>
    </location>
</feature>
<dbReference type="SMART" id="SM00645">
    <property type="entry name" value="Pept_C1"/>
    <property type="match status" value="1"/>
</dbReference>
<comment type="caution">
    <text evidence="6">The sequence shown here is derived from an EMBL/GenBank/DDBJ whole genome shotgun (WGS) entry which is preliminary data.</text>
</comment>
<gene>
    <name evidence="6" type="primary">Ctsk</name>
    <name evidence="5" type="ORF">TRFO_05843</name>
    <name evidence="6" type="ORF">TRFO_05847</name>
</gene>
<dbReference type="VEuPathDB" id="TrichDB:TRFO_05843"/>
<keyword evidence="7" id="KW-1185">Reference proteome</keyword>
<dbReference type="InterPro" id="IPR000668">
    <property type="entry name" value="Peptidase_C1A_C"/>
</dbReference>
<dbReference type="Pfam" id="PF00112">
    <property type="entry name" value="Peptidase_C1"/>
    <property type="match status" value="1"/>
</dbReference>
<reference evidence="6" key="1">
    <citation type="submission" date="2016-10" db="EMBL/GenBank/DDBJ databases">
        <authorList>
            <person name="de Groot N.N."/>
        </authorList>
    </citation>
    <scope>NUCLEOTIDE SEQUENCE [LARGE SCALE GENOMIC DNA]</scope>
    <source>
        <strain evidence="6">K</strain>
    </source>
</reference>
<name>A0A1J4K2N5_9EUKA</name>
<dbReference type="RefSeq" id="XP_068358831.1">
    <property type="nucleotide sequence ID" value="XM_068492736.1"/>
</dbReference>
<dbReference type="InterPro" id="IPR000169">
    <property type="entry name" value="Pept_cys_AS"/>
</dbReference>
<reference evidence="7" key="2">
    <citation type="submission" date="2016-10" db="EMBL/GenBank/DDBJ databases">
        <authorList>
            <person name="Benchimol M."/>
            <person name="Almeida L.G."/>
            <person name="Vasconcelos A.T."/>
            <person name="Perreira-Neves A."/>
            <person name="Rosa I.A."/>
            <person name="Tasca T."/>
            <person name="Bogo M.R."/>
            <person name="de Souza W."/>
        </authorList>
    </citation>
    <scope>NUCLEOTIDE SEQUENCE [LARGE SCALE GENOMIC DNA]</scope>
    <source>
        <strain evidence="7">K</strain>
    </source>
</reference>
<dbReference type="PROSITE" id="PS00139">
    <property type="entry name" value="THIOL_PROTEASE_CYS"/>
    <property type="match status" value="1"/>
</dbReference>
<evidence type="ECO:0000313" key="5">
    <source>
        <dbReference type="EMBL" id="OHT05695.1"/>
    </source>
</evidence>
<dbReference type="GeneID" id="94827442"/>
<dbReference type="PRINTS" id="PR00705">
    <property type="entry name" value="PAPAIN"/>
</dbReference>
<protein>
    <submittedName>
        <fullName evidence="6">Cathepsin K</fullName>
    </submittedName>
</protein>
<dbReference type="VEuPathDB" id="TrichDB:TRFO_05847"/>
<evidence type="ECO:0000256" key="2">
    <source>
        <dbReference type="ARBA" id="ARBA00023157"/>
    </source>
</evidence>
<dbReference type="CDD" id="cd02248">
    <property type="entry name" value="Peptidase_C1A"/>
    <property type="match status" value="1"/>
</dbReference>
<dbReference type="PROSITE" id="PS00639">
    <property type="entry name" value="THIOL_PROTEASE_HIS"/>
    <property type="match status" value="1"/>
</dbReference>
<dbReference type="EMBL" id="MLAK01000749">
    <property type="protein sequence ID" value="OHT05695.1"/>
    <property type="molecule type" value="Genomic_DNA"/>
</dbReference>
<dbReference type="GO" id="GO:0008234">
    <property type="term" value="F:cysteine-type peptidase activity"/>
    <property type="evidence" value="ECO:0007669"/>
    <property type="project" value="InterPro"/>
</dbReference>
<dbReference type="GO" id="GO:0006508">
    <property type="term" value="P:proteolysis"/>
    <property type="evidence" value="ECO:0007669"/>
    <property type="project" value="InterPro"/>
</dbReference>
<dbReference type="InterPro" id="IPR039417">
    <property type="entry name" value="Peptidase_C1A_papain-like"/>
</dbReference>
<comment type="similarity">
    <text evidence="1">Belongs to the peptidase C1 family.</text>
</comment>
<dbReference type="EMBL" id="MLAK01000749">
    <property type="protein sequence ID" value="OHT05697.1"/>
    <property type="molecule type" value="Genomic_DNA"/>
</dbReference>
<accession>A0A1J4K2N5</accession>
<dbReference type="FunFam" id="3.90.70.10:FF:000039">
    <property type="entry name" value="Cysteine proteinase 2, putative"/>
    <property type="match status" value="1"/>
</dbReference>
<proteinExistence type="inferred from homology"/>
<dbReference type="InterPro" id="IPR013128">
    <property type="entry name" value="Peptidase_C1A"/>
</dbReference>
<dbReference type="GeneID" id="94827440"/>
<dbReference type="Gene3D" id="3.90.70.10">
    <property type="entry name" value="Cysteine proteinases"/>
    <property type="match status" value="1"/>
</dbReference>